<dbReference type="Gene3D" id="2.40.40.20">
    <property type="match status" value="1"/>
</dbReference>
<dbReference type="InterPro" id="IPR006592">
    <property type="entry name" value="RNA_pol_N"/>
</dbReference>
<feature type="binding site" evidence="11">
    <location>
        <position position="62"/>
    </location>
    <ligand>
        <name>Zn(2+)</name>
        <dbReference type="ChEBI" id="CHEBI:29105"/>
        <label>1</label>
    </ligand>
</feature>
<dbReference type="InterPro" id="IPR038120">
    <property type="entry name" value="Rpb1_funnel_sf"/>
</dbReference>
<dbReference type="SMART" id="SM00663">
    <property type="entry name" value="RPOLA_N"/>
    <property type="match status" value="1"/>
</dbReference>
<dbReference type="GO" id="GO:0006351">
    <property type="term" value="P:DNA-templated transcription"/>
    <property type="evidence" value="ECO:0007669"/>
    <property type="project" value="UniProtKB-UniRule"/>
</dbReference>
<feature type="coiled-coil region" evidence="13">
    <location>
        <begin position="145"/>
        <end position="194"/>
    </location>
</feature>
<keyword evidence="6 11" id="KW-0479">Metal-binding</keyword>
<dbReference type="Pfam" id="PF04998">
    <property type="entry name" value="RNA_pol_Rpb1_5"/>
    <property type="match status" value="1"/>
</dbReference>
<dbReference type="CDD" id="cd01609">
    <property type="entry name" value="RNAP_beta'_N"/>
    <property type="match status" value="1"/>
</dbReference>
<dbReference type="HAMAP" id="MF_01322">
    <property type="entry name" value="RNApol_bact_RpoC"/>
    <property type="match status" value="1"/>
</dbReference>
<dbReference type="Gene3D" id="1.10.274.100">
    <property type="entry name" value="RNA polymerase Rpb1, domain 3"/>
    <property type="match status" value="1"/>
</dbReference>
<evidence type="ECO:0000256" key="4">
    <source>
        <dbReference type="ARBA" id="ARBA00022679"/>
    </source>
</evidence>
<evidence type="ECO:0000256" key="13">
    <source>
        <dbReference type="SAM" id="Coils"/>
    </source>
</evidence>
<dbReference type="InterPro" id="IPR007081">
    <property type="entry name" value="RNA_pol_Rpb1_5"/>
</dbReference>
<evidence type="ECO:0000256" key="9">
    <source>
        <dbReference type="ARBA" id="ARBA00023163"/>
    </source>
</evidence>
<comment type="cofactor">
    <cofactor evidence="11">
        <name>Zn(2+)</name>
        <dbReference type="ChEBI" id="CHEBI:29105"/>
    </cofactor>
    <text evidence="11">Binds 2 Zn(2+) ions per subunit.</text>
</comment>
<dbReference type="Pfam" id="PF05000">
    <property type="entry name" value="RNA_pol_Rpb1_4"/>
    <property type="match status" value="1"/>
</dbReference>
<dbReference type="KEGG" id="lvi:G7068_14105"/>
<dbReference type="NCBIfam" id="TIGR02386">
    <property type="entry name" value="rpoC_TIGR"/>
    <property type="match status" value="1"/>
</dbReference>
<feature type="binding site" evidence="11">
    <location>
        <position position="539"/>
    </location>
    <ligand>
        <name>Mg(2+)</name>
        <dbReference type="ChEBI" id="CHEBI:18420"/>
    </ligand>
</feature>
<feature type="binding site" evidence="11">
    <location>
        <position position="871"/>
    </location>
    <ligand>
        <name>Zn(2+)</name>
        <dbReference type="ChEBI" id="CHEBI:29105"/>
        <label>2</label>
    </ligand>
</feature>
<dbReference type="Pfam" id="PF00623">
    <property type="entry name" value="RNA_pol_Rpb1_2"/>
    <property type="match status" value="1"/>
</dbReference>
<dbReference type="Gene3D" id="1.10.132.30">
    <property type="match status" value="1"/>
</dbReference>
<dbReference type="InterPro" id="IPR007066">
    <property type="entry name" value="RNA_pol_Rpb1_3"/>
</dbReference>
<evidence type="ECO:0000256" key="7">
    <source>
        <dbReference type="ARBA" id="ARBA00022833"/>
    </source>
</evidence>
<dbReference type="PANTHER" id="PTHR19376:SF54">
    <property type="entry name" value="DNA-DIRECTED RNA POLYMERASE SUBUNIT BETA"/>
    <property type="match status" value="1"/>
</dbReference>
<evidence type="ECO:0000256" key="3">
    <source>
        <dbReference type="ARBA" id="ARBA00022478"/>
    </source>
</evidence>
<keyword evidence="5 11" id="KW-0548">Nucleotidyltransferase</keyword>
<dbReference type="CDD" id="cd02655">
    <property type="entry name" value="RNAP_beta'_C"/>
    <property type="match status" value="1"/>
</dbReference>
<dbReference type="GO" id="GO:0000428">
    <property type="term" value="C:DNA-directed RNA polymerase complex"/>
    <property type="evidence" value="ECO:0007669"/>
    <property type="project" value="UniProtKB-KW"/>
</dbReference>
<feature type="binding site" evidence="11">
    <location>
        <position position="537"/>
    </location>
    <ligand>
        <name>Mg(2+)</name>
        <dbReference type="ChEBI" id="CHEBI:18420"/>
    </ligand>
</feature>
<comment type="catalytic activity">
    <reaction evidence="10 11 12">
        <text>RNA(n) + a ribonucleoside 5'-triphosphate = RNA(n+1) + diphosphate</text>
        <dbReference type="Rhea" id="RHEA:21248"/>
        <dbReference type="Rhea" id="RHEA-COMP:14527"/>
        <dbReference type="Rhea" id="RHEA-COMP:17342"/>
        <dbReference type="ChEBI" id="CHEBI:33019"/>
        <dbReference type="ChEBI" id="CHEBI:61557"/>
        <dbReference type="ChEBI" id="CHEBI:140395"/>
        <dbReference type="EC" id="2.7.7.6"/>
    </reaction>
</comment>
<evidence type="ECO:0000256" key="6">
    <source>
        <dbReference type="ARBA" id="ARBA00022723"/>
    </source>
</evidence>
<reference evidence="15 16" key="1">
    <citation type="submission" date="2020-03" db="EMBL/GenBank/DDBJ databases">
        <title>Leucobacter sp. nov., isolated from beetles.</title>
        <authorList>
            <person name="Hyun D.-W."/>
            <person name="Bae J.-W."/>
        </authorList>
    </citation>
    <scope>NUCLEOTIDE SEQUENCE [LARGE SCALE GENOMIC DNA]</scope>
    <source>
        <strain evidence="15 16">HDW9C</strain>
    </source>
</reference>
<evidence type="ECO:0000256" key="8">
    <source>
        <dbReference type="ARBA" id="ARBA00022842"/>
    </source>
</evidence>
<feature type="binding site" evidence="11">
    <location>
        <position position="60"/>
    </location>
    <ligand>
        <name>Zn(2+)</name>
        <dbReference type="ChEBI" id="CHEBI:29105"/>
        <label>1</label>
    </ligand>
</feature>
<comment type="subunit">
    <text evidence="11">The RNAP catalytic core consists of 2 alpha, 1 beta, 1 beta' and 1 omega subunit. When a sigma factor is associated with the core the holoenzyme is formed, which can initiate transcription.</text>
</comment>
<protein>
    <recommendedName>
        <fullName evidence="11">DNA-directed RNA polymerase subunit beta'</fullName>
        <shortName evidence="11">RNAP subunit beta'</shortName>
        <ecNumber evidence="11">2.7.7.6</ecNumber>
    </recommendedName>
    <alternativeName>
        <fullName evidence="11">RNA polymerase subunit beta'</fullName>
    </alternativeName>
    <alternativeName>
        <fullName evidence="11">Transcriptase subunit beta'</fullName>
    </alternativeName>
</protein>
<dbReference type="GO" id="GO:0000287">
    <property type="term" value="F:magnesium ion binding"/>
    <property type="evidence" value="ECO:0007669"/>
    <property type="project" value="UniProtKB-UniRule"/>
</dbReference>
<dbReference type="GO" id="GO:0003899">
    <property type="term" value="F:DNA-directed RNA polymerase activity"/>
    <property type="evidence" value="ECO:0007669"/>
    <property type="project" value="UniProtKB-UniRule"/>
</dbReference>
<accession>A0A6G7XHW3</accession>
<dbReference type="PANTHER" id="PTHR19376">
    <property type="entry name" value="DNA-DIRECTED RNA POLYMERASE"/>
    <property type="match status" value="1"/>
</dbReference>
<dbReference type="InterPro" id="IPR045867">
    <property type="entry name" value="DNA-dir_RpoC_beta_prime"/>
</dbReference>
<evidence type="ECO:0000256" key="1">
    <source>
        <dbReference type="ARBA" id="ARBA00004026"/>
    </source>
</evidence>
<evidence type="ECO:0000256" key="12">
    <source>
        <dbReference type="RuleBase" id="RU004279"/>
    </source>
</evidence>
<feature type="domain" description="RNA polymerase N-terminal" evidence="14">
    <location>
        <begin position="310"/>
        <end position="589"/>
    </location>
</feature>
<dbReference type="Gene3D" id="1.10.40.90">
    <property type="match status" value="1"/>
</dbReference>
<comment type="function">
    <text evidence="1 11 12">DNA-dependent RNA polymerase catalyzes the transcription of DNA into RNA using the four ribonucleoside triphosphates as substrates.</text>
</comment>
<evidence type="ECO:0000256" key="5">
    <source>
        <dbReference type="ARBA" id="ARBA00022695"/>
    </source>
</evidence>
<dbReference type="Gene3D" id="2.40.50.100">
    <property type="match status" value="1"/>
</dbReference>
<keyword evidence="4 11" id="KW-0808">Transferase</keyword>
<dbReference type="RefSeq" id="WP_166292541.1">
    <property type="nucleotide sequence ID" value="NZ_CP049863.1"/>
</dbReference>
<dbReference type="GO" id="GO:0003677">
    <property type="term" value="F:DNA binding"/>
    <property type="evidence" value="ECO:0007669"/>
    <property type="project" value="UniProtKB-UniRule"/>
</dbReference>
<evidence type="ECO:0000256" key="10">
    <source>
        <dbReference type="ARBA" id="ARBA00048552"/>
    </source>
</evidence>
<keyword evidence="8 11" id="KW-0460">Magnesium</keyword>
<dbReference type="InterPro" id="IPR044893">
    <property type="entry name" value="RNA_pol_Rpb1_clamp_domain"/>
</dbReference>
<evidence type="ECO:0000259" key="14">
    <source>
        <dbReference type="SMART" id="SM00663"/>
    </source>
</evidence>
<dbReference type="InterPro" id="IPR012754">
    <property type="entry name" value="DNA-dir_RpoC_beta_prime_bact"/>
</dbReference>
<dbReference type="Pfam" id="PF04983">
    <property type="entry name" value="RNA_pol_Rpb1_3"/>
    <property type="match status" value="1"/>
</dbReference>
<dbReference type="EMBL" id="CP049863">
    <property type="protein sequence ID" value="QIK64204.1"/>
    <property type="molecule type" value="Genomic_DNA"/>
</dbReference>
<dbReference type="Gene3D" id="4.10.860.120">
    <property type="entry name" value="RNA polymerase II, clamp domain"/>
    <property type="match status" value="1"/>
</dbReference>
<dbReference type="InterPro" id="IPR000722">
    <property type="entry name" value="RNA_pol_asu"/>
</dbReference>
<feature type="binding site" evidence="11">
    <location>
        <position position="948"/>
    </location>
    <ligand>
        <name>Zn(2+)</name>
        <dbReference type="ChEBI" id="CHEBI:29105"/>
        <label>2</label>
    </ligand>
</feature>
<dbReference type="InterPro" id="IPR007083">
    <property type="entry name" value="RNA_pol_Rpb1_4"/>
</dbReference>
<name>A0A6G7XHW3_9MICO</name>
<proteinExistence type="inferred from homology"/>
<dbReference type="EC" id="2.7.7.6" evidence="11"/>
<comment type="similarity">
    <text evidence="2 11 12">Belongs to the RNA polymerase beta' chain family.</text>
</comment>
<dbReference type="SUPFAM" id="SSF64484">
    <property type="entry name" value="beta and beta-prime subunits of DNA dependent RNA-polymerase"/>
    <property type="match status" value="1"/>
</dbReference>
<dbReference type="GO" id="GO:0008270">
    <property type="term" value="F:zinc ion binding"/>
    <property type="evidence" value="ECO:0007669"/>
    <property type="project" value="UniProtKB-UniRule"/>
</dbReference>
<evidence type="ECO:0000256" key="2">
    <source>
        <dbReference type="ARBA" id="ARBA00006460"/>
    </source>
</evidence>
<keyword evidence="9 11" id="KW-0804">Transcription</keyword>
<feature type="binding site" evidence="11">
    <location>
        <position position="955"/>
    </location>
    <ligand>
        <name>Zn(2+)</name>
        <dbReference type="ChEBI" id="CHEBI:29105"/>
        <label>2</label>
    </ligand>
</feature>
<keyword evidence="13" id="KW-0175">Coiled coil</keyword>
<dbReference type="Gene3D" id="1.10.150.390">
    <property type="match status" value="1"/>
</dbReference>
<feature type="binding site" evidence="11">
    <location>
        <position position="75"/>
    </location>
    <ligand>
        <name>Zn(2+)</name>
        <dbReference type="ChEBI" id="CHEBI:29105"/>
        <label>1</label>
    </ligand>
</feature>
<dbReference type="NCBIfam" id="NF011498">
    <property type="entry name" value="PRK14906.1"/>
    <property type="match status" value="1"/>
</dbReference>
<dbReference type="InterPro" id="IPR007080">
    <property type="entry name" value="RNA_pol_Rpb1_1"/>
</dbReference>
<keyword evidence="7 11" id="KW-0862">Zinc</keyword>
<dbReference type="Proteomes" id="UP000502677">
    <property type="component" value="Chromosome"/>
</dbReference>
<evidence type="ECO:0000313" key="15">
    <source>
        <dbReference type="EMBL" id="QIK64204.1"/>
    </source>
</evidence>
<feature type="binding site" evidence="11">
    <location>
        <position position="78"/>
    </location>
    <ligand>
        <name>Zn(2+)</name>
        <dbReference type="ChEBI" id="CHEBI:29105"/>
        <label>1</label>
    </ligand>
</feature>
<feature type="binding site" evidence="11">
    <location>
        <position position="535"/>
    </location>
    <ligand>
        <name>Mg(2+)</name>
        <dbReference type="ChEBI" id="CHEBI:18420"/>
    </ligand>
</feature>
<dbReference type="Gene3D" id="1.10.1790.20">
    <property type="match status" value="1"/>
</dbReference>
<evidence type="ECO:0000256" key="11">
    <source>
        <dbReference type="HAMAP-Rule" id="MF_01322"/>
    </source>
</evidence>
<dbReference type="Pfam" id="PF04997">
    <property type="entry name" value="RNA_pol_Rpb1_1"/>
    <property type="match status" value="1"/>
</dbReference>
<comment type="cofactor">
    <cofactor evidence="11">
        <name>Mg(2+)</name>
        <dbReference type="ChEBI" id="CHEBI:18420"/>
    </cofactor>
    <text evidence="11">Binds 1 Mg(2+) ion per subunit.</text>
</comment>
<keyword evidence="3 11" id="KW-0240">DNA-directed RNA polymerase</keyword>
<dbReference type="InterPro" id="IPR042102">
    <property type="entry name" value="RNA_pol_Rpb1_3_sf"/>
</dbReference>
<evidence type="ECO:0000313" key="16">
    <source>
        <dbReference type="Proteomes" id="UP000502677"/>
    </source>
</evidence>
<gene>
    <name evidence="11 15" type="primary">rpoC</name>
    <name evidence="15" type="ORF">G7068_14105</name>
</gene>
<dbReference type="FunFam" id="4.10.860.120:FF:000001">
    <property type="entry name" value="DNA-directed RNA polymerase subunit beta"/>
    <property type="match status" value="1"/>
</dbReference>
<dbReference type="FunFam" id="1.10.40.90:FF:000001">
    <property type="entry name" value="DNA-directed RNA polymerase subunit beta"/>
    <property type="match status" value="1"/>
</dbReference>
<organism evidence="15 16">
    <name type="scientific">Leucobacter viscericola</name>
    <dbReference type="NCBI Taxonomy" id="2714935"/>
    <lineage>
        <taxon>Bacteria</taxon>
        <taxon>Bacillati</taxon>
        <taxon>Actinomycetota</taxon>
        <taxon>Actinomycetes</taxon>
        <taxon>Micrococcales</taxon>
        <taxon>Microbacteriaceae</taxon>
        <taxon>Leucobacter</taxon>
    </lineage>
</organism>
<sequence length="1297" mass="143367">MLEGTDFNELQIRLATADDIRSWSFGEVKKPETINYRTLKPEKDGLFGEQIFGPSRDWECACGKYKRVRYKGIVCERCGVEVTKSSVRRERMGHIELAAPVTHIWYFKGVPSRLGYLLDMAPKDLEKVIYFAAYMIIDIDEEGRHEDLAELEAELRLELKALEDQRDIGIAQRQQQAESDLAALEAEGAKADQRRRAEASAEKEMTAIRKEKDEEIARLQRVWEDFRNLKVGDLKPEDAVFADLMDRYGDYFEAFMGAEAIKRRLEAFDLEAESETLHLQISEGKGQKKIRAIKRLKVVSSFLQTGASPAAMVLDVVPVIPPELRPMVQLDGGRFATSDLNDLYRRVINRNNRLRRLLDLGAPEIIVNNEKRMLQEAVDALFDNGRRGRPVTGTGNRALKSLSDMLKGKQGRFRQNLLGKRVDYSGRSVIVVGPQLKLHQCGLPKQMALELFKPFVIKRLMDLSHAQNVKAAKRMVERARSEVWDVLEEIIRERPVLLNRAPTLHRLGIQAFEPQLVEGKAIQLHPLVCTAFNADFDGDQMAVHLPLSVEAQAEARVLMLASNNILKPSDGRPVTLPSQDMIIGLHHLTTIKEEGIGTGRAFGTIAEAILAMDEGTLDLGAKVKLRLIGYTDANGVTNEKPVLVETSLGRALFNETLPADYPYFERVADKNSLSGLVNDLAERYPKVEVAATLDRIKDAGFYWASRSGITVALSDVVTPPNKGEIIAEHEKRAAKIQRDYDRGMIQDSERKKALTEIWTEATDEVAAAMRDAFPADNTIFRMVSSGARGNWLQIRNIAGMRGLVSNPKGEIIPRPIINSYREGLSVAEYFIATHGARKGLADTALRTADSGYLTRRLVDVSQDVIIREEDCATKRGLDLPIAEVDANGTLVMDENVENSVYARTLATDALDAAGAVVANAGEDVGDVLIEKLIAAGVTEIKVRSVLTCESAVGVCATCYGRSLATGQRVDIGEAVGIIAAQSIGEPGTQLTMRTFHTGGSASADDITQGLPRVQELFEARTPKGASPIAEAAGRVVIEDTEKSRRVLLTPDDGTEEKAYPVLKRSTLLVEDGDHVELGQPFLAGTLDPKDILQVGSTENGKHIPGERAVQKYLVEGVQGVYRSQGVPIHDKHIEVIVRQMLRKVTVVDHGETEMLPGELIDRARYQRVNREALLEGKRVATARPEVMGITKASLATESWLSAASFQETTRVLTQAAMEGSKDPLIGLKENVIIGKLIPAGTGLGVYRDVDVQATEEAKAERYPNRLFATEGTFDENDLSFVDFDSFTADEFNPGNYS</sequence>
<keyword evidence="16" id="KW-1185">Reference proteome</keyword>
<feature type="binding site" evidence="11">
    <location>
        <position position="958"/>
    </location>
    <ligand>
        <name>Zn(2+)</name>
        <dbReference type="ChEBI" id="CHEBI:29105"/>
        <label>2</label>
    </ligand>
</feature>